<name>A0A5C3E0W2_9BASI</name>
<proteinExistence type="predicted"/>
<protein>
    <submittedName>
        <fullName evidence="2">Uncharacterized protein</fullName>
    </submittedName>
</protein>
<dbReference type="EMBL" id="OOIN01000007">
    <property type="protein sequence ID" value="SPO24344.1"/>
    <property type="molecule type" value="Genomic_DNA"/>
</dbReference>
<feature type="region of interest" description="Disordered" evidence="1">
    <location>
        <begin position="49"/>
        <end position="68"/>
    </location>
</feature>
<reference evidence="2 3" key="1">
    <citation type="submission" date="2018-03" db="EMBL/GenBank/DDBJ databases">
        <authorList>
            <person name="Guldener U."/>
        </authorList>
    </citation>
    <scope>NUCLEOTIDE SEQUENCE [LARGE SCALE GENOMIC DNA]</scope>
    <source>
        <strain evidence="2 3">NBRC100155</strain>
    </source>
</reference>
<accession>A0A5C3E0W2</accession>
<gene>
    <name evidence="2" type="ORF">UTRI_03612</name>
</gene>
<feature type="compositionally biased region" description="Basic and acidic residues" evidence="1">
    <location>
        <begin position="58"/>
        <end position="68"/>
    </location>
</feature>
<dbReference type="AlphaFoldDB" id="A0A5C3E0W2"/>
<evidence type="ECO:0000256" key="1">
    <source>
        <dbReference type="SAM" id="MobiDB-lite"/>
    </source>
</evidence>
<dbReference type="Proteomes" id="UP000324022">
    <property type="component" value="Unassembled WGS sequence"/>
</dbReference>
<evidence type="ECO:0000313" key="3">
    <source>
        <dbReference type="Proteomes" id="UP000324022"/>
    </source>
</evidence>
<keyword evidence="3" id="KW-1185">Reference proteome</keyword>
<organism evidence="2 3">
    <name type="scientific">Ustilago trichophora</name>
    <dbReference type="NCBI Taxonomy" id="86804"/>
    <lineage>
        <taxon>Eukaryota</taxon>
        <taxon>Fungi</taxon>
        <taxon>Dikarya</taxon>
        <taxon>Basidiomycota</taxon>
        <taxon>Ustilaginomycotina</taxon>
        <taxon>Ustilaginomycetes</taxon>
        <taxon>Ustilaginales</taxon>
        <taxon>Ustilaginaceae</taxon>
        <taxon>Ustilago</taxon>
    </lineage>
</organism>
<sequence>MAESDILAALALAFSKRLHSGGLGIAAPRSSIFGNNYLRFKVMQSKTSELSRSANVPSRKENQSCCERQERINQAALEKRENFDR</sequence>
<evidence type="ECO:0000313" key="2">
    <source>
        <dbReference type="EMBL" id="SPO24344.1"/>
    </source>
</evidence>